<accession>A0A2R6X6W8</accession>
<dbReference type="PANTHER" id="PTHR32215">
    <property type="entry name" value="CILIA- AND FLAGELLA-ASSOCIATED PROTEIN 57"/>
    <property type="match status" value="1"/>
</dbReference>
<organism evidence="4 5">
    <name type="scientific">Marchantia polymorpha</name>
    <name type="common">Common liverwort</name>
    <name type="synonym">Marchantia aquatica</name>
    <dbReference type="NCBI Taxonomy" id="3197"/>
    <lineage>
        <taxon>Eukaryota</taxon>
        <taxon>Viridiplantae</taxon>
        <taxon>Streptophyta</taxon>
        <taxon>Embryophyta</taxon>
        <taxon>Marchantiophyta</taxon>
        <taxon>Marchantiopsida</taxon>
        <taxon>Marchantiidae</taxon>
        <taxon>Marchantiales</taxon>
        <taxon>Marchantiaceae</taxon>
        <taxon>Marchantia</taxon>
    </lineage>
</organism>
<dbReference type="InterPro" id="IPR001680">
    <property type="entry name" value="WD40_rpt"/>
</dbReference>
<dbReference type="PROSITE" id="PS50082">
    <property type="entry name" value="WD_REPEATS_2"/>
    <property type="match status" value="2"/>
</dbReference>
<dbReference type="Pfam" id="PF00400">
    <property type="entry name" value="WD40"/>
    <property type="match status" value="2"/>
</dbReference>
<feature type="repeat" description="WD" evidence="1">
    <location>
        <begin position="381"/>
        <end position="413"/>
    </location>
</feature>
<dbReference type="InterPro" id="IPR036322">
    <property type="entry name" value="WD40_repeat_dom_sf"/>
</dbReference>
<keyword evidence="2" id="KW-0175">Coiled coil</keyword>
<feature type="coiled-coil region" evidence="2">
    <location>
        <begin position="894"/>
        <end position="942"/>
    </location>
</feature>
<feature type="region of interest" description="Disordered" evidence="3">
    <location>
        <begin position="1233"/>
        <end position="1300"/>
    </location>
</feature>
<evidence type="ECO:0000313" key="5">
    <source>
        <dbReference type="Proteomes" id="UP000244005"/>
    </source>
</evidence>
<protein>
    <submittedName>
        <fullName evidence="4">Uncharacterized protein</fullName>
    </submittedName>
</protein>
<dbReference type="PROSITE" id="PS50294">
    <property type="entry name" value="WD_REPEATS_REGION"/>
    <property type="match status" value="1"/>
</dbReference>
<feature type="coiled-coil region" evidence="2">
    <location>
        <begin position="978"/>
        <end position="1040"/>
    </location>
</feature>
<dbReference type="SUPFAM" id="SSF50960">
    <property type="entry name" value="TolB, C-terminal domain"/>
    <property type="match status" value="1"/>
</dbReference>
<dbReference type="PANTHER" id="PTHR32215:SF0">
    <property type="entry name" value="CILIA- AND FLAGELLA-ASSOCIATED PROTEIN 57"/>
    <property type="match status" value="1"/>
</dbReference>
<sequence>MATIAQSLLPNHVFGVHGKMRDGVHFVDDSTIVYCAGHCVVWWKTEDKNQKVVCGTADTETMTAIALSHNRKHVAVAESCLPDRPVVVEPKKESNDLAKAIEMAKSVSLDIKGPVISIFDSQTSKKKKVLMGGDIGSRSYISLAFSHDGKCLAAQGGAPDWNLVLWSLEKSKLIASIKTSTGPEVYQVQCCPMDLNLITVIGDGFAKSFRSTDSALRPISTGIGKREGLKFFNHAWLYDPSAPVEKEKEKGDKKEESVCLYALENGEVLYTENGEIVSSISPPGGLPGAGFVEVILQFSKGFISAESGAIIGVFEKVDDESFKRTRSFKADVNGTRIVSIALSPGEELLVCVLKNRQIILVPFQNSEFYKPDEVPKEATGHGFHSEAITGLDVCQRKPLAVTSSTDKCIRVWNYLEKTCELAKYFPQEALSISLHPSGLHILVGFTDKLRLMNILIDDIRIAKEFNIKSCQDCAFSNGGQYFAAVQSNVIYIFSTYSFENLGNLRAHNGKVRSIWWSPDDTSMLTAGIDGAIYEWQLRELKRSRENVMKGCVYTSVVGLKDSKSFFAVGSDHKLKELDENSTVKEFFFPVLLTQIALPFGSRLLFAGTEFGAVRACRYPLTGEFYEVQAIGSPISRLVITADSSLLLCGGEDGAVVIFDIRDKEKAIASHVARHEKDASHWTSEVLVLKADLEELKARVQDLETQVTEVQAHCEYQIRIKDEGIALRIKELTDVSDKDFLESKVKYEAIIQQKNDKELELEQKYKALEDLQVVRLAEMEEQYQKKMLVEVARYTALENDKEIQRLEFVEDRAIMAEKHEKALVDITDAYEDKLEVQQNAYAKLKEEAAQALLDFEEIRRQMEEDTDKEIEDQKEKYDSLIAAEKETVTRLKGENGIMKKKFNEFQKENEEQREELMLLFQQKKELYEIIGSLERDIAGLKKDVQERDDTIGEKEKRIYDMKRKNLELEKFKFVLDFKIKDLSEQIEPREAELQDAKDQIRKMEVELERSHAMSGKKDLAISQLKLKLQGVQNEEDALRRANVLCTTTLKHFQHDYYELAQLITDPEALKSAVISVFRKYVEDKVTLFPVDEELEKDTNRQRDFLERSVAGLRRKLHKEMEAHHTNHLHIMQDNVALIKELNELRRELKIIKLNQQKGALADGSASQHRATTARKLTALAKGLEDQLTLSQQMEQENLRHRVVQLETELASKVDRITYLEAMLQELELVQNRPKSRGELPPMEGVGRFGGYSSTTASTRSASPGIKKTVQVMTPSEASSSPQGRPTSSPGSNKWSREKGAP</sequence>
<evidence type="ECO:0000256" key="1">
    <source>
        <dbReference type="PROSITE-ProRule" id="PRU00221"/>
    </source>
</evidence>
<proteinExistence type="predicted"/>
<feature type="compositionally biased region" description="Polar residues" evidence="3">
    <location>
        <begin position="1269"/>
        <end position="1292"/>
    </location>
</feature>
<gene>
    <name evidence="4" type="ORF">MARPO_0032s0048</name>
</gene>
<keyword evidence="5" id="KW-1185">Reference proteome</keyword>
<dbReference type="Gramene" id="Mp5g13550.1">
    <property type="protein sequence ID" value="Mp5g13550.1.cds"/>
    <property type="gene ID" value="Mp5g13550"/>
</dbReference>
<evidence type="ECO:0000256" key="2">
    <source>
        <dbReference type="SAM" id="Coils"/>
    </source>
</evidence>
<dbReference type="InterPro" id="IPR015943">
    <property type="entry name" value="WD40/YVTN_repeat-like_dom_sf"/>
</dbReference>
<dbReference type="SUPFAM" id="SSF50978">
    <property type="entry name" value="WD40 repeat-like"/>
    <property type="match status" value="1"/>
</dbReference>
<feature type="coiled-coil region" evidence="2">
    <location>
        <begin position="826"/>
        <end position="864"/>
    </location>
</feature>
<dbReference type="Proteomes" id="UP000244005">
    <property type="component" value="Unassembled WGS sequence"/>
</dbReference>
<dbReference type="SMART" id="SM00320">
    <property type="entry name" value="WD40"/>
    <property type="match status" value="7"/>
</dbReference>
<dbReference type="OrthoDB" id="47276at2759"/>
<reference evidence="5" key="1">
    <citation type="journal article" date="2017" name="Cell">
        <title>Insights into land plant evolution garnered from the Marchantia polymorpha genome.</title>
        <authorList>
            <person name="Bowman J.L."/>
            <person name="Kohchi T."/>
            <person name="Yamato K.T."/>
            <person name="Jenkins J."/>
            <person name="Shu S."/>
            <person name="Ishizaki K."/>
            <person name="Yamaoka S."/>
            <person name="Nishihama R."/>
            <person name="Nakamura Y."/>
            <person name="Berger F."/>
            <person name="Adam C."/>
            <person name="Aki S.S."/>
            <person name="Althoff F."/>
            <person name="Araki T."/>
            <person name="Arteaga-Vazquez M.A."/>
            <person name="Balasubrmanian S."/>
            <person name="Barry K."/>
            <person name="Bauer D."/>
            <person name="Boehm C.R."/>
            <person name="Briginshaw L."/>
            <person name="Caballero-Perez J."/>
            <person name="Catarino B."/>
            <person name="Chen F."/>
            <person name="Chiyoda S."/>
            <person name="Chovatia M."/>
            <person name="Davies K.M."/>
            <person name="Delmans M."/>
            <person name="Demura T."/>
            <person name="Dierschke T."/>
            <person name="Dolan L."/>
            <person name="Dorantes-Acosta A.E."/>
            <person name="Eklund D.M."/>
            <person name="Florent S.N."/>
            <person name="Flores-Sandoval E."/>
            <person name="Fujiyama A."/>
            <person name="Fukuzawa H."/>
            <person name="Galik B."/>
            <person name="Grimanelli D."/>
            <person name="Grimwood J."/>
            <person name="Grossniklaus U."/>
            <person name="Hamada T."/>
            <person name="Haseloff J."/>
            <person name="Hetherington A.J."/>
            <person name="Higo A."/>
            <person name="Hirakawa Y."/>
            <person name="Hundley H.N."/>
            <person name="Ikeda Y."/>
            <person name="Inoue K."/>
            <person name="Inoue S.I."/>
            <person name="Ishida S."/>
            <person name="Jia Q."/>
            <person name="Kakita M."/>
            <person name="Kanazawa T."/>
            <person name="Kawai Y."/>
            <person name="Kawashima T."/>
            <person name="Kennedy M."/>
            <person name="Kinose K."/>
            <person name="Kinoshita T."/>
            <person name="Kohara Y."/>
            <person name="Koide E."/>
            <person name="Komatsu K."/>
            <person name="Kopischke S."/>
            <person name="Kubo M."/>
            <person name="Kyozuka J."/>
            <person name="Lagercrantz U."/>
            <person name="Lin S.S."/>
            <person name="Lindquist E."/>
            <person name="Lipzen A.M."/>
            <person name="Lu C.W."/>
            <person name="De Luna E."/>
            <person name="Martienssen R.A."/>
            <person name="Minamino N."/>
            <person name="Mizutani M."/>
            <person name="Mizutani M."/>
            <person name="Mochizuki N."/>
            <person name="Monte I."/>
            <person name="Mosher R."/>
            <person name="Nagasaki H."/>
            <person name="Nakagami H."/>
            <person name="Naramoto S."/>
            <person name="Nishitani K."/>
            <person name="Ohtani M."/>
            <person name="Okamoto T."/>
            <person name="Okumura M."/>
            <person name="Phillips J."/>
            <person name="Pollak B."/>
            <person name="Reinders A."/>
            <person name="Rovekamp M."/>
            <person name="Sano R."/>
            <person name="Sawa S."/>
            <person name="Schmid M.W."/>
            <person name="Shirakawa M."/>
            <person name="Solano R."/>
            <person name="Spunde A."/>
            <person name="Suetsugu N."/>
            <person name="Sugano S."/>
            <person name="Sugiyama A."/>
            <person name="Sun R."/>
            <person name="Suzuki Y."/>
            <person name="Takenaka M."/>
            <person name="Takezawa D."/>
            <person name="Tomogane H."/>
            <person name="Tsuzuki M."/>
            <person name="Ueda T."/>
            <person name="Umeda M."/>
            <person name="Ward J.M."/>
            <person name="Watanabe Y."/>
            <person name="Yazaki K."/>
            <person name="Yokoyama R."/>
            <person name="Yoshitake Y."/>
            <person name="Yotsui I."/>
            <person name="Zachgo S."/>
            <person name="Schmutz J."/>
        </authorList>
    </citation>
    <scope>NUCLEOTIDE SEQUENCE [LARGE SCALE GENOMIC DNA]</scope>
    <source>
        <strain evidence="5">Tak-1</strain>
    </source>
</reference>
<dbReference type="OMA" id="FPHCNAV"/>
<dbReference type="Gene3D" id="2.130.10.10">
    <property type="entry name" value="YVTN repeat-like/Quinoprotein amine dehydrogenase"/>
    <property type="match status" value="2"/>
</dbReference>
<dbReference type="EMBL" id="KZ772704">
    <property type="protein sequence ID" value="PTQ41846.1"/>
    <property type="molecule type" value="Genomic_DNA"/>
</dbReference>
<dbReference type="InterPro" id="IPR052993">
    <property type="entry name" value="CFA-57"/>
</dbReference>
<feature type="coiled-coil region" evidence="2">
    <location>
        <begin position="685"/>
        <end position="712"/>
    </location>
</feature>
<keyword evidence="1" id="KW-0853">WD repeat</keyword>
<evidence type="ECO:0000313" key="4">
    <source>
        <dbReference type="EMBL" id="PTQ41846.1"/>
    </source>
</evidence>
<feature type="compositionally biased region" description="Low complexity" evidence="3">
    <location>
        <begin position="1251"/>
        <end position="1261"/>
    </location>
</feature>
<name>A0A2R6X6W8_MARPO</name>
<feature type="repeat" description="WD" evidence="1">
    <location>
        <begin position="504"/>
        <end position="545"/>
    </location>
</feature>
<evidence type="ECO:0000256" key="3">
    <source>
        <dbReference type="SAM" id="MobiDB-lite"/>
    </source>
</evidence>